<organism evidence="2 3">
    <name type="scientific">Achlya hypogyna</name>
    <name type="common">Oomycete</name>
    <name type="synonym">Protoachlya hypogyna</name>
    <dbReference type="NCBI Taxonomy" id="1202772"/>
    <lineage>
        <taxon>Eukaryota</taxon>
        <taxon>Sar</taxon>
        <taxon>Stramenopiles</taxon>
        <taxon>Oomycota</taxon>
        <taxon>Saprolegniomycetes</taxon>
        <taxon>Saprolegniales</taxon>
        <taxon>Achlyaceae</taxon>
        <taxon>Achlya</taxon>
    </lineage>
</organism>
<keyword evidence="3" id="KW-1185">Reference proteome</keyword>
<comment type="caution">
    <text evidence="2">The sequence shown here is derived from an EMBL/GenBank/DDBJ whole genome shotgun (WGS) entry which is preliminary data.</text>
</comment>
<evidence type="ECO:0000313" key="2">
    <source>
        <dbReference type="EMBL" id="OQR94602.1"/>
    </source>
</evidence>
<accession>A0A1V9Z9I6</accession>
<reference evidence="2 3" key="1">
    <citation type="journal article" date="2014" name="Genome Biol. Evol.">
        <title>The secreted proteins of Achlya hypogyna and Thraustotheca clavata identify the ancestral oomycete secretome and reveal gene acquisitions by horizontal gene transfer.</title>
        <authorList>
            <person name="Misner I."/>
            <person name="Blouin N."/>
            <person name="Leonard G."/>
            <person name="Richards T.A."/>
            <person name="Lane C.E."/>
        </authorList>
    </citation>
    <scope>NUCLEOTIDE SEQUENCE [LARGE SCALE GENOMIC DNA]</scope>
    <source>
        <strain evidence="2 3">ATCC 48635</strain>
    </source>
</reference>
<dbReference type="OrthoDB" id="75664at2759"/>
<proteinExistence type="predicted"/>
<dbReference type="Pfam" id="PF00564">
    <property type="entry name" value="PB1"/>
    <property type="match status" value="1"/>
</dbReference>
<sequence length="245" mass="26161">MATSVALKIGFKGEIHRIRVNLEAFGVADLHALFGATFSLAPGAFVVQYKAADASFVNVVSADDFALAVSQQRAAGDAKCLRFFAVSRTEATFHENVIVGIRKALGSFSTALDKVKAEPWVQDLKLPDTFTASLGQAYAKTIAESKATLANAKTSLAEIEVDKILASTKHNLRQAASGVSTYAHDIVESLQPKPTEAPATAEPKWQYQLATVRDFLPDVADDVAIAALERANGDVHVALNEIMSS</sequence>
<dbReference type="STRING" id="1202772.A0A1V9Z9I6"/>
<dbReference type="InterPro" id="IPR000270">
    <property type="entry name" value="PB1_dom"/>
</dbReference>
<evidence type="ECO:0000259" key="1">
    <source>
        <dbReference type="Pfam" id="PF00564"/>
    </source>
</evidence>
<dbReference type="SUPFAM" id="SSF54277">
    <property type="entry name" value="CAD &amp; PB1 domains"/>
    <property type="match status" value="1"/>
</dbReference>
<dbReference type="EMBL" id="JNBR01000357">
    <property type="protein sequence ID" value="OQR94602.1"/>
    <property type="molecule type" value="Genomic_DNA"/>
</dbReference>
<protein>
    <recommendedName>
        <fullName evidence="1">PB1 domain-containing protein</fullName>
    </recommendedName>
</protein>
<gene>
    <name evidence="2" type="ORF">ACHHYP_01088</name>
</gene>
<evidence type="ECO:0000313" key="3">
    <source>
        <dbReference type="Proteomes" id="UP000243579"/>
    </source>
</evidence>
<dbReference type="Proteomes" id="UP000243579">
    <property type="component" value="Unassembled WGS sequence"/>
</dbReference>
<feature type="domain" description="PB1" evidence="1">
    <location>
        <begin position="5"/>
        <end position="84"/>
    </location>
</feature>
<dbReference type="CDD" id="cd05992">
    <property type="entry name" value="PB1"/>
    <property type="match status" value="1"/>
</dbReference>
<dbReference type="AlphaFoldDB" id="A0A1V9Z9I6"/>
<dbReference type="Gene3D" id="3.10.20.90">
    <property type="entry name" value="Phosphatidylinositol 3-kinase Catalytic Subunit, Chain A, domain 1"/>
    <property type="match status" value="1"/>
</dbReference>
<name>A0A1V9Z9I6_ACHHY</name>